<keyword evidence="3" id="KW-1185">Reference proteome</keyword>
<proteinExistence type="predicted"/>
<dbReference type="InterPro" id="IPR010744">
    <property type="entry name" value="Phage_CI_N"/>
</dbReference>
<dbReference type="RefSeq" id="WP_131406016.1">
    <property type="nucleotide sequence ID" value="NZ_BBMZ01000014.1"/>
</dbReference>
<name>A0A090V2G6_PSEVU</name>
<feature type="domain" description="HTH cro/C1-type" evidence="1">
    <location>
        <begin position="62"/>
        <end position="96"/>
    </location>
</feature>
<dbReference type="PROSITE" id="PS50943">
    <property type="entry name" value="HTH_CROC1"/>
    <property type="match status" value="1"/>
</dbReference>
<organism evidence="2 3">
    <name type="scientific">Pseudescherichia vulneris NBRC 102420</name>
    <dbReference type="NCBI Taxonomy" id="1115515"/>
    <lineage>
        <taxon>Bacteria</taxon>
        <taxon>Pseudomonadati</taxon>
        <taxon>Pseudomonadota</taxon>
        <taxon>Gammaproteobacteria</taxon>
        <taxon>Enterobacterales</taxon>
        <taxon>Enterobacteriaceae</taxon>
        <taxon>Pseudescherichia</taxon>
    </lineage>
</organism>
<dbReference type="EMBL" id="BBMZ01000014">
    <property type="protein sequence ID" value="GAL59090.1"/>
    <property type="molecule type" value="Genomic_DNA"/>
</dbReference>
<sequence>MILNSFCDLYEDQTTYTVADGLKMEGEETISYRTAGQETLADRLRLLIGHRSTRAAAEEWQLPYSTLNNYISRGTDPSFNVAIKIAERENVSLEWLAYGGADRNSRKLQETEAKWHTTPKPVDDPLQFAWSMVYSSLDDSEREALLRVIHKEGVQGIMSHAEVFGPLARQIASLSTTEKARFMQEAMAIIDKIKRDA</sequence>
<dbReference type="InterPro" id="IPR001387">
    <property type="entry name" value="Cro/C1-type_HTH"/>
</dbReference>
<gene>
    <name evidence="2" type="ORF">EV102420_14_01490</name>
</gene>
<evidence type="ECO:0000259" key="1">
    <source>
        <dbReference type="PROSITE" id="PS50943"/>
    </source>
</evidence>
<dbReference type="InterPro" id="IPR010982">
    <property type="entry name" value="Lambda_DNA-bd_dom_sf"/>
</dbReference>
<dbReference type="CDD" id="cd00093">
    <property type="entry name" value="HTH_XRE"/>
    <property type="match status" value="1"/>
</dbReference>
<dbReference type="Proteomes" id="UP000029462">
    <property type="component" value="Unassembled WGS sequence"/>
</dbReference>
<dbReference type="Pfam" id="PF07022">
    <property type="entry name" value="Phage_CI_repr"/>
    <property type="match status" value="1"/>
</dbReference>
<dbReference type="GO" id="GO:0003677">
    <property type="term" value="F:DNA binding"/>
    <property type="evidence" value="ECO:0007669"/>
    <property type="project" value="InterPro"/>
</dbReference>
<comment type="caution">
    <text evidence="2">The sequence shown here is derived from an EMBL/GenBank/DDBJ whole genome shotgun (WGS) entry which is preliminary data.</text>
</comment>
<protein>
    <recommendedName>
        <fullName evidence="1">HTH cro/C1-type domain-containing protein</fullName>
    </recommendedName>
</protein>
<dbReference type="GO" id="GO:0045892">
    <property type="term" value="P:negative regulation of DNA-templated transcription"/>
    <property type="evidence" value="ECO:0007669"/>
    <property type="project" value="InterPro"/>
</dbReference>
<dbReference type="OrthoDB" id="6453465at2"/>
<dbReference type="eggNOG" id="ENOG50333SE">
    <property type="taxonomic scope" value="Bacteria"/>
</dbReference>
<evidence type="ECO:0000313" key="2">
    <source>
        <dbReference type="EMBL" id="GAL59090.1"/>
    </source>
</evidence>
<dbReference type="STRING" id="1115515.EV102420_14_01490"/>
<reference evidence="2 3" key="1">
    <citation type="submission" date="2014-09" db="EMBL/GenBank/DDBJ databases">
        <title>Whole genome shotgun sequence of Escherichia vulneris NBRC 102420.</title>
        <authorList>
            <person name="Yoshida Y."/>
            <person name="Hosoyama A."/>
            <person name="Tsuchikane K."/>
            <person name="Ohji S."/>
            <person name="Ichikawa N."/>
            <person name="Kimura A."/>
            <person name="Yamazoe A."/>
            <person name="Ezaki T."/>
            <person name="Fujita N."/>
        </authorList>
    </citation>
    <scope>NUCLEOTIDE SEQUENCE [LARGE SCALE GENOMIC DNA]</scope>
    <source>
        <strain evidence="2 3">NBRC 102420</strain>
    </source>
</reference>
<dbReference type="Gene3D" id="1.10.260.40">
    <property type="entry name" value="lambda repressor-like DNA-binding domains"/>
    <property type="match status" value="1"/>
</dbReference>
<accession>A0A090V2G6</accession>
<dbReference type="AlphaFoldDB" id="A0A090V2G6"/>
<dbReference type="SUPFAM" id="SSF47413">
    <property type="entry name" value="lambda repressor-like DNA-binding domains"/>
    <property type="match status" value="1"/>
</dbReference>
<evidence type="ECO:0000313" key="3">
    <source>
        <dbReference type="Proteomes" id="UP000029462"/>
    </source>
</evidence>